<gene>
    <name evidence="5" type="ORF">SAMN02745146_3470</name>
</gene>
<dbReference type="EMBL" id="FQYN01000008">
    <property type="protein sequence ID" value="SHJ59488.1"/>
    <property type="molecule type" value="Genomic_DNA"/>
</dbReference>
<dbReference type="AlphaFoldDB" id="A0A1M6KKH3"/>
<dbReference type="PANTHER" id="PTHR20961:SF150">
    <property type="entry name" value="GLYCOSYLTRANSFERASE FAMILY 61 PROTEIN"/>
    <property type="match status" value="1"/>
</dbReference>
<evidence type="ECO:0000313" key="6">
    <source>
        <dbReference type="Proteomes" id="UP000184418"/>
    </source>
</evidence>
<dbReference type="GO" id="GO:0016757">
    <property type="term" value="F:glycosyltransferase activity"/>
    <property type="evidence" value="ECO:0007669"/>
    <property type="project" value="UniProtKB-KW"/>
</dbReference>
<name>A0A1M6KKH3_9BACT</name>
<evidence type="ECO:0000256" key="2">
    <source>
        <dbReference type="ARBA" id="ARBA00022679"/>
    </source>
</evidence>
<reference evidence="5 6" key="1">
    <citation type="submission" date="2016-11" db="EMBL/GenBank/DDBJ databases">
        <authorList>
            <person name="Jaros S."/>
            <person name="Januszkiewicz K."/>
            <person name="Wedrychowicz H."/>
        </authorList>
    </citation>
    <scope>NUCLEOTIDE SEQUENCE [LARGE SCALE GENOMIC DNA]</scope>
    <source>
        <strain evidence="5 6">DSM 21074</strain>
    </source>
</reference>
<evidence type="ECO:0000256" key="3">
    <source>
        <dbReference type="ARBA" id="ARBA00023180"/>
    </source>
</evidence>
<dbReference type="STRING" id="1121955.SAMN02745146_3470"/>
<keyword evidence="2" id="KW-0808">Transferase</keyword>
<evidence type="ECO:0000259" key="4">
    <source>
        <dbReference type="Pfam" id="PF04577"/>
    </source>
</evidence>
<sequence>MSAHTLLSRVQRRAGQVARELLPHNVHYRPTGIQASSKALADQPGSGASYAEVYEPYVSELRVPEVFDVLRPCYYTPVPTREQVPAAFVLSLPGGRINVDNRSSLAVITADNQLLADVSLQFSPTTYGMAPASQNPVLRQRYFQPPVRVPGTVCSLLSGGGAAIGNYYHWLLDSLPRLHLVQEAGLWDSIDYFLIYDRRHQFAVDSLLELGIRDEQIIDVQQHTHLVAEQLVVTSPVRGGGHHAPPWVGQFMQQAYLPLATRGRQPRQFSPFVYVSRRDAAFRRVRNEAEVEALLAQYGFESYALSELSLREKAALFAGARTVVGPVGAGLANILFCAPGTSLVEFLPRNLVVGDYLDLTTRLQMPHYPLISRADEASGQKASADRQDDLTVDLAALRQALHQAMPQRTLQTA</sequence>
<dbReference type="InterPro" id="IPR049625">
    <property type="entry name" value="Glyco_transf_61_cat"/>
</dbReference>
<organism evidence="5 6">
    <name type="scientific">Hymenobacter daecheongensis DSM 21074</name>
    <dbReference type="NCBI Taxonomy" id="1121955"/>
    <lineage>
        <taxon>Bacteria</taxon>
        <taxon>Pseudomonadati</taxon>
        <taxon>Bacteroidota</taxon>
        <taxon>Cytophagia</taxon>
        <taxon>Cytophagales</taxon>
        <taxon>Hymenobacteraceae</taxon>
        <taxon>Hymenobacter</taxon>
    </lineage>
</organism>
<dbReference type="PANTHER" id="PTHR20961">
    <property type="entry name" value="GLYCOSYLTRANSFERASE"/>
    <property type="match status" value="1"/>
</dbReference>
<evidence type="ECO:0000313" key="5">
    <source>
        <dbReference type="EMBL" id="SHJ59488.1"/>
    </source>
</evidence>
<evidence type="ECO:0000256" key="1">
    <source>
        <dbReference type="ARBA" id="ARBA00022676"/>
    </source>
</evidence>
<dbReference type="Proteomes" id="UP000184418">
    <property type="component" value="Unassembled WGS sequence"/>
</dbReference>
<keyword evidence="1" id="KW-0328">Glycosyltransferase</keyword>
<keyword evidence="3" id="KW-0325">Glycoprotein</keyword>
<dbReference type="Pfam" id="PF04577">
    <property type="entry name" value="Glyco_transf_61"/>
    <property type="match status" value="1"/>
</dbReference>
<protein>
    <recommendedName>
        <fullName evidence="4">Glycosyltransferase 61 catalytic domain-containing protein</fullName>
    </recommendedName>
</protein>
<feature type="domain" description="Glycosyltransferase 61 catalytic" evidence="4">
    <location>
        <begin position="167"/>
        <end position="344"/>
    </location>
</feature>
<dbReference type="InterPro" id="IPR007657">
    <property type="entry name" value="Glycosyltransferase_61"/>
</dbReference>
<accession>A0A1M6KKH3</accession>
<proteinExistence type="predicted"/>
<keyword evidence="6" id="KW-1185">Reference proteome</keyword>